<dbReference type="SUPFAM" id="SSF81383">
    <property type="entry name" value="F-box domain"/>
    <property type="match status" value="1"/>
</dbReference>
<dbReference type="Proteomes" id="UP001479436">
    <property type="component" value="Unassembled WGS sequence"/>
</dbReference>
<name>A0ABR2WA69_9FUNG</name>
<evidence type="ECO:0000259" key="1">
    <source>
        <dbReference type="Pfam" id="PF12937"/>
    </source>
</evidence>
<dbReference type="Gene3D" id="1.20.1280.50">
    <property type="match status" value="1"/>
</dbReference>
<dbReference type="Gene3D" id="3.80.10.10">
    <property type="entry name" value="Ribonuclease Inhibitor"/>
    <property type="match status" value="2"/>
</dbReference>
<feature type="domain" description="F-box" evidence="1">
    <location>
        <begin position="2"/>
        <end position="43"/>
    </location>
</feature>
<evidence type="ECO:0000313" key="3">
    <source>
        <dbReference type="Proteomes" id="UP001479436"/>
    </source>
</evidence>
<dbReference type="PANTHER" id="PTHR13318">
    <property type="entry name" value="PARTNER OF PAIRED, ISOFORM B-RELATED"/>
    <property type="match status" value="1"/>
</dbReference>
<dbReference type="SUPFAM" id="SSF52047">
    <property type="entry name" value="RNI-like"/>
    <property type="match status" value="1"/>
</dbReference>
<reference evidence="2 3" key="1">
    <citation type="submission" date="2023-04" db="EMBL/GenBank/DDBJ databases">
        <title>Genome of Basidiobolus ranarum AG-B5.</title>
        <authorList>
            <person name="Stajich J.E."/>
            <person name="Carter-House D."/>
            <person name="Gryganskyi A."/>
        </authorList>
    </citation>
    <scope>NUCLEOTIDE SEQUENCE [LARGE SCALE GENOMIC DNA]</scope>
    <source>
        <strain evidence="2 3">AG-B5</strain>
    </source>
</reference>
<dbReference type="EMBL" id="JASJQH010006897">
    <property type="protein sequence ID" value="KAK9728453.1"/>
    <property type="molecule type" value="Genomic_DNA"/>
</dbReference>
<dbReference type="InterPro" id="IPR001810">
    <property type="entry name" value="F-box_dom"/>
</dbReference>
<comment type="caution">
    <text evidence="2">The sequence shown here is derived from an EMBL/GenBank/DDBJ whole genome shotgun (WGS) entry which is preliminary data.</text>
</comment>
<dbReference type="InterPro" id="IPR032675">
    <property type="entry name" value="LRR_dom_sf"/>
</dbReference>
<dbReference type="InterPro" id="IPR006553">
    <property type="entry name" value="Leu-rich_rpt_Cys-con_subtyp"/>
</dbReference>
<organism evidence="2 3">
    <name type="scientific">Basidiobolus ranarum</name>
    <dbReference type="NCBI Taxonomy" id="34480"/>
    <lineage>
        <taxon>Eukaryota</taxon>
        <taxon>Fungi</taxon>
        <taxon>Fungi incertae sedis</taxon>
        <taxon>Zoopagomycota</taxon>
        <taxon>Entomophthoromycotina</taxon>
        <taxon>Basidiobolomycetes</taxon>
        <taxon>Basidiobolales</taxon>
        <taxon>Basidiobolaceae</taxon>
        <taxon>Basidiobolus</taxon>
    </lineage>
</organism>
<gene>
    <name evidence="2" type="ORF">K7432_001056</name>
</gene>
<dbReference type="SMART" id="SM00367">
    <property type="entry name" value="LRR_CC"/>
    <property type="match status" value="4"/>
</dbReference>
<evidence type="ECO:0000313" key="2">
    <source>
        <dbReference type="EMBL" id="KAK9728453.1"/>
    </source>
</evidence>
<proteinExistence type="predicted"/>
<protein>
    <recommendedName>
        <fullName evidence="1">F-box domain-containing protein</fullName>
    </recommendedName>
</protein>
<sequence length="465" mass="52958">MQLPSECLEQIFSYFGDCRPALHNCSKVSHSWRQAVIRLLYRNPWGFLPLPKYGKYATPDEYRIKQLIRTLVSSSVATFPKNEQEFIGSRGTEGYTNYLPLLKVLDLRYMAPWHGDFSLTTGHKVTHKLWKLVRDNCSTILEKLVFVEILSLADVFPLGISYPSLKSICLHIEDFDIAQASVIARACHNIHRLRIRAHYLEDAAIAKVISAQIPQSLKELFLVCDRGIRSVSETINTLIEYHRFSCTELRFSFQSCGLFFTSDNKEAILRISQLPNLRILEFSCCKCVDDECILEIARNCLLLEEIDLSLTSVTMVGITYLMERLGANLKKLVIAQNSNNVVENVVPIIARYCRQLRYLDIRGLPYTVADIRHLSNCSGLSTLVLGNCGETEVNTVDEMLCRLVTECKSLNYLDFGRVPVTEKVVLMLAQHKNLHTIKLNLHTLKLTQSMVESMIAPKIAQFTPF</sequence>
<dbReference type="Pfam" id="PF12937">
    <property type="entry name" value="F-box-like"/>
    <property type="match status" value="1"/>
</dbReference>
<dbReference type="InterPro" id="IPR036047">
    <property type="entry name" value="F-box-like_dom_sf"/>
</dbReference>
<accession>A0ABR2WA69</accession>
<keyword evidence="3" id="KW-1185">Reference proteome</keyword>